<keyword evidence="3" id="KW-1185">Reference proteome</keyword>
<dbReference type="InParanoid" id="A0A2H3E7B3"/>
<dbReference type="EMBL" id="KZ293647">
    <property type="protein sequence ID" value="PBK99602.1"/>
    <property type="molecule type" value="Genomic_DNA"/>
</dbReference>
<evidence type="ECO:0000313" key="3">
    <source>
        <dbReference type="Proteomes" id="UP000217790"/>
    </source>
</evidence>
<reference evidence="3" key="1">
    <citation type="journal article" date="2017" name="Nat. Ecol. Evol.">
        <title>Genome expansion and lineage-specific genetic innovations in the forest pathogenic fungi Armillaria.</title>
        <authorList>
            <person name="Sipos G."/>
            <person name="Prasanna A.N."/>
            <person name="Walter M.C."/>
            <person name="O'Connor E."/>
            <person name="Balint B."/>
            <person name="Krizsan K."/>
            <person name="Kiss B."/>
            <person name="Hess J."/>
            <person name="Varga T."/>
            <person name="Slot J."/>
            <person name="Riley R."/>
            <person name="Boka B."/>
            <person name="Rigling D."/>
            <person name="Barry K."/>
            <person name="Lee J."/>
            <person name="Mihaltcheva S."/>
            <person name="LaButti K."/>
            <person name="Lipzen A."/>
            <person name="Waldron R."/>
            <person name="Moloney N.M."/>
            <person name="Sperisen C."/>
            <person name="Kredics L."/>
            <person name="Vagvoelgyi C."/>
            <person name="Patrignani A."/>
            <person name="Fitzpatrick D."/>
            <person name="Nagy I."/>
            <person name="Doyle S."/>
            <person name="Anderson J.B."/>
            <person name="Grigoriev I.V."/>
            <person name="Gueldener U."/>
            <person name="Muensterkoetter M."/>
            <person name="Nagy L.G."/>
        </authorList>
    </citation>
    <scope>NUCLEOTIDE SEQUENCE [LARGE SCALE GENOMIC DNA]</scope>
    <source>
        <strain evidence="3">Ar21-2</strain>
    </source>
</reference>
<dbReference type="Proteomes" id="UP000217790">
    <property type="component" value="Unassembled WGS sequence"/>
</dbReference>
<name>A0A2H3E7B3_ARMGA</name>
<proteinExistence type="predicted"/>
<gene>
    <name evidence="2" type="ORF">ARMGADRAFT_511057</name>
</gene>
<evidence type="ECO:0008006" key="4">
    <source>
        <dbReference type="Google" id="ProtNLM"/>
    </source>
</evidence>
<accession>A0A2H3E7B3</accession>
<dbReference type="AlphaFoldDB" id="A0A2H3E7B3"/>
<dbReference type="OrthoDB" id="5418601at2759"/>
<evidence type="ECO:0000313" key="2">
    <source>
        <dbReference type="EMBL" id="PBK99602.1"/>
    </source>
</evidence>
<dbReference type="OMA" id="CGISIWH"/>
<protein>
    <recommendedName>
        <fullName evidence="4">Heterokaryon incompatibility domain-containing protein</fullName>
    </recommendedName>
</protein>
<organism evidence="2 3">
    <name type="scientific">Armillaria gallica</name>
    <name type="common">Bulbous honey fungus</name>
    <name type="synonym">Armillaria bulbosa</name>
    <dbReference type="NCBI Taxonomy" id="47427"/>
    <lineage>
        <taxon>Eukaryota</taxon>
        <taxon>Fungi</taxon>
        <taxon>Dikarya</taxon>
        <taxon>Basidiomycota</taxon>
        <taxon>Agaricomycotina</taxon>
        <taxon>Agaricomycetes</taxon>
        <taxon>Agaricomycetidae</taxon>
        <taxon>Agaricales</taxon>
        <taxon>Marasmiineae</taxon>
        <taxon>Physalacriaceae</taxon>
        <taxon>Armillaria</taxon>
    </lineage>
</organism>
<evidence type="ECO:0000256" key="1">
    <source>
        <dbReference type="SAM" id="MobiDB-lite"/>
    </source>
</evidence>
<sequence>MLTKSVEDDLQQDHSDSGETSDTDTPPWLLPEVTISSQTEIGQTEESIEVPKQRAYTSREPVISSSLADTPCSSLGIQGLLDLLNTTLATSYTLDASSLSFVLEDCIAQEYDFGTAYGRLREAWCNRTVTDIQMVLRKREAGDIDWRRHALDGDRIVNPRIMPRRVWDLYSNRVVPWWSCGISIWHLRPISHAWVDEVDRDDVWTPINGCEWPVPIPKGANLDLIRIEMLNLGVEYTWLDVLCLRQRGGSREDLRVEEWKLDVPTIGGIYRGADVVCYLSGLGMPLSLKEGDLESDRCWFRRAWTLQEVGDARMIAGDTPDGPMHSEPIDNTGNYKDKILTKFHKLLKAAENPLYLYDALSAMQDRISTYPVDKVAGLAFCLFVASIPAYNESQSLEDAWSALIDEMYSWKRGELLFTYPEPGSACKKWRPSWEQVTTKSLPKNPNFCFNVDAWRSVDDLYHGLHIKRGFVRGLAVGGVEGSDQCGELVVEDVRGIARIFNISASRTHTFKIIASHQYPIPEDTYTLLCTNPPSPMGDRLPGQHWVVGRLSNDKFEKVSVFQMTDLKEIKRLNKLGLFVKSWFILA</sequence>
<feature type="compositionally biased region" description="Basic and acidic residues" evidence="1">
    <location>
        <begin position="1"/>
        <end position="17"/>
    </location>
</feature>
<feature type="region of interest" description="Disordered" evidence="1">
    <location>
        <begin position="1"/>
        <end position="30"/>
    </location>
</feature>